<name>A0AAN7NI02_MYCAM</name>
<evidence type="ECO:0000313" key="1">
    <source>
        <dbReference type="EMBL" id="KAK4811178.1"/>
    </source>
</evidence>
<dbReference type="EMBL" id="JAUNZN010000018">
    <property type="protein sequence ID" value="KAK4811178.1"/>
    <property type="molecule type" value="Genomic_DNA"/>
</dbReference>
<evidence type="ECO:0008006" key="3">
    <source>
        <dbReference type="Google" id="ProtNLM"/>
    </source>
</evidence>
<accession>A0AAN7NI02</accession>
<gene>
    <name evidence="1" type="ORF">QYF61_019809</name>
</gene>
<dbReference type="AlphaFoldDB" id="A0AAN7NI02"/>
<comment type="caution">
    <text evidence="1">The sequence shown here is derived from an EMBL/GenBank/DDBJ whole genome shotgun (WGS) entry which is preliminary data.</text>
</comment>
<proteinExistence type="predicted"/>
<protein>
    <recommendedName>
        <fullName evidence="3">Rna-directed dna polymerase from mobile element jockey-like</fullName>
    </recommendedName>
</protein>
<reference evidence="1 2" key="1">
    <citation type="journal article" date="2023" name="J. Hered.">
        <title>Chromosome-level genome of the wood stork (Mycteria americana) provides insight into avian chromosome evolution.</title>
        <authorList>
            <person name="Flamio R. Jr."/>
            <person name="Ramstad K.M."/>
        </authorList>
    </citation>
    <scope>NUCLEOTIDE SEQUENCE [LARGE SCALE GENOMIC DNA]</scope>
    <source>
        <strain evidence="1">JAX WOST 10</strain>
    </source>
</reference>
<keyword evidence="2" id="KW-1185">Reference proteome</keyword>
<organism evidence="1 2">
    <name type="scientific">Mycteria americana</name>
    <name type="common">Wood stork</name>
    <dbReference type="NCBI Taxonomy" id="33587"/>
    <lineage>
        <taxon>Eukaryota</taxon>
        <taxon>Metazoa</taxon>
        <taxon>Chordata</taxon>
        <taxon>Craniata</taxon>
        <taxon>Vertebrata</taxon>
        <taxon>Euteleostomi</taxon>
        <taxon>Archelosauria</taxon>
        <taxon>Archosauria</taxon>
        <taxon>Dinosauria</taxon>
        <taxon>Saurischia</taxon>
        <taxon>Theropoda</taxon>
        <taxon>Coelurosauria</taxon>
        <taxon>Aves</taxon>
        <taxon>Neognathae</taxon>
        <taxon>Neoaves</taxon>
        <taxon>Aequornithes</taxon>
        <taxon>Ciconiiformes</taxon>
        <taxon>Ciconiidae</taxon>
        <taxon>Mycteria</taxon>
    </lineage>
</organism>
<dbReference type="Proteomes" id="UP001333110">
    <property type="component" value="Unassembled WGS sequence"/>
</dbReference>
<sequence length="239" mass="27623">MRGAECTLSKFADNTKLRGVVDTPEGCAAIQRDLDRLEKWADRILIQFSKRRCKVLHLRRNNPMHQYMLGAAQLERSFSEKDLVDTMLNMSQQCALATKKTNSILCCLRRSVASRSKEVIFPFCSALVRPHLESYVQFWAPQYKRDMELLERVHMLKHCCVINTTLVTNPKHSTVWAAMKKINSIAAKPSTVQQRATKMIKGLEHSSYEERLRVLGLFSQENKRLKEISSICINIRRRV</sequence>
<evidence type="ECO:0000313" key="2">
    <source>
        <dbReference type="Proteomes" id="UP001333110"/>
    </source>
</evidence>
<dbReference type="PANTHER" id="PTHR33332">
    <property type="entry name" value="REVERSE TRANSCRIPTASE DOMAIN-CONTAINING PROTEIN"/>
    <property type="match status" value="1"/>
</dbReference>